<name>A0A7K1YBB2_9SPHI</name>
<comment type="caution">
    <text evidence="1">The sequence shown here is derived from an EMBL/GenBank/DDBJ whole genome shotgun (WGS) entry which is preliminary data.</text>
</comment>
<evidence type="ECO:0000313" key="2">
    <source>
        <dbReference type="Proteomes" id="UP000466586"/>
    </source>
</evidence>
<protein>
    <submittedName>
        <fullName evidence="1">Uncharacterized protein</fullName>
    </submittedName>
</protein>
<proteinExistence type="predicted"/>
<dbReference type="Proteomes" id="UP000466586">
    <property type="component" value="Unassembled WGS sequence"/>
</dbReference>
<accession>A0A7K1YBB2</accession>
<organism evidence="1 2">
    <name type="scientific">Hufsiella arboris</name>
    <dbReference type="NCBI Taxonomy" id="2695275"/>
    <lineage>
        <taxon>Bacteria</taxon>
        <taxon>Pseudomonadati</taxon>
        <taxon>Bacteroidota</taxon>
        <taxon>Sphingobacteriia</taxon>
        <taxon>Sphingobacteriales</taxon>
        <taxon>Sphingobacteriaceae</taxon>
        <taxon>Hufsiella</taxon>
    </lineage>
</organism>
<gene>
    <name evidence="1" type="ORF">GS399_10445</name>
</gene>
<dbReference type="AlphaFoldDB" id="A0A7K1YBB2"/>
<sequence>MKLFLFLILMIPFSSVRAQYLFKEKFSNCVTDLFGLEDKVIAHTNQYLFLKTIEDNIPPDTLKKLNGKIAFQILVDSVGTPCLLSLESYLNVHYQNLQFDKIINSKTQWTLDPDEKGKLVKVAALVILTFTEKDLIYQRIKITDFKKHKWEPIESYLRRK</sequence>
<reference evidence="1 2" key="1">
    <citation type="submission" date="2019-11" db="EMBL/GenBank/DDBJ databases">
        <title>Pedobacter sp. HMF7647 Genome sequencing and assembly.</title>
        <authorList>
            <person name="Kang H."/>
            <person name="Kim H."/>
            <person name="Joh K."/>
        </authorList>
    </citation>
    <scope>NUCLEOTIDE SEQUENCE [LARGE SCALE GENOMIC DNA]</scope>
    <source>
        <strain evidence="1 2">HMF7647</strain>
    </source>
</reference>
<dbReference type="EMBL" id="WVHT01000004">
    <property type="protein sequence ID" value="MXV51389.1"/>
    <property type="molecule type" value="Genomic_DNA"/>
</dbReference>
<keyword evidence="2" id="KW-1185">Reference proteome</keyword>
<evidence type="ECO:0000313" key="1">
    <source>
        <dbReference type="EMBL" id="MXV51389.1"/>
    </source>
</evidence>
<dbReference type="RefSeq" id="WP_160844560.1">
    <property type="nucleotide sequence ID" value="NZ_WVHT01000004.1"/>
</dbReference>